<dbReference type="STRING" id="380703.AHA_2043"/>
<proteinExistence type="predicted"/>
<keyword evidence="2" id="KW-1185">Reference proteome</keyword>
<sequence length="227" mass="26315">MMTWTILQRHGNMNPNEELMRQQRLSTLIHAYFGGDNDFVVDAIAEMTGQKVTVRSIQAWLISPKKVSYRRVPDWALNGLEEYVQQPGKAEELKEYTERLNARRLQGYDSVTETRRSTAIEFATREIELREYQQRQWVDAFGQSQGKMLYERFNKLENDLSSLSCAFGSVLRAIDESQDLDQLKTKVNDYIRIRSQSQHFVRLAREDIERGTAEFSNAEGIPAPKTA</sequence>
<protein>
    <submittedName>
        <fullName evidence="1">Uncharacterized protein</fullName>
    </submittedName>
</protein>
<dbReference type="KEGG" id="aha:AHA_2043"/>
<dbReference type="EMBL" id="CP000462">
    <property type="protein sequence ID" value="ABK36638.1"/>
    <property type="molecule type" value="Genomic_DNA"/>
</dbReference>
<dbReference type="Proteomes" id="UP000000756">
    <property type="component" value="Chromosome"/>
</dbReference>
<organism evidence="1 2">
    <name type="scientific">Aeromonas hydrophila subsp. hydrophila (strain ATCC 7966 / DSM 30187 / BCRC 13018 / CCUG 14551 / JCM 1027 / KCTC 2358 / NCIMB 9240 / NCTC 8049)</name>
    <dbReference type="NCBI Taxonomy" id="380703"/>
    <lineage>
        <taxon>Bacteria</taxon>
        <taxon>Pseudomonadati</taxon>
        <taxon>Pseudomonadota</taxon>
        <taxon>Gammaproteobacteria</taxon>
        <taxon>Aeromonadales</taxon>
        <taxon>Aeromonadaceae</taxon>
        <taxon>Aeromonas</taxon>
    </lineage>
</organism>
<dbReference type="HOGENOM" id="CLU_1217715_0_0_6"/>
<dbReference type="AlphaFoldDB" id="A0KJX2"/>
<reference evidence="1 2" key="1">
    <citation type="journal article" date="2006" name="J. Bacteriol.">
        <title>Genome sequence of Aeromonas hydrophila ATCC 7966T: jack of all trades.</title>
        <authorList>
            <person name="Seshadri R."/>
            <person name="Joseph S.W."/>
            <person name="Chopra A.K."/>
            <person name="Sha J."/>
            <person name="Shaw J."/>
            <person name="Graf J."/>
            <person name="Haft D."/>
            <person name="Wu M."/>
            <person name="Ren Q."/>
            <person name="Rosovitz M.J."/>
            <person name="Madupu R."/>
            <person name="Tallon L."/>
            <person name="Kim M."/>
            <person name="Jin S."/>
            <person name="Vuong H."/>
            <person name="Stine O.C."/>
            <person name="Ali A."/>
            <person name="Horneman A.J."/>
            <person name="Heidelberg J.F."/>
        </authorList>
    </citation>
    <scope>NUCLEOTIDE SEQUENCE [LARGE SCALE GENOMIC DNA]</scope>
    <source>
        <strain evidence="2">ATCC 7966 / DSM 30187 / BCRC 13018 / CCUG 14551 / JCM 1027 / KCTC 2358 / NCIMB 9240 / NCTC 8049</strain>
    </source>
</reference>
<name>A0KJX2_AERHH</name>
<evidence type="ECO:0000313" key="1">
    <source>
        <dbReference type="EMBL" id="ABK36638.1"/>
    </source>
</evidence>
<gene>
    <name evidence="1" type="ordered locus">AHA_2043</name>
</gene>
<dbReference type="OrthoDB" id="6941743at2"/>
<dbReference type="EnsemblBacteria" id="ABK36638">
    <property type="protein sequence ID" value="ABK36638"/>
    <property type="gene ID" value="AHA_2043"/>
</dbReference>
<accession>A0KJX2</accession>
<evidence type="ECO:0000313" key="2">
    <source>
        <dbReference type="Proteomes" id="UP000000756"/>
    </source>
</evidence>